<name>K3WS99_GLOUD</name>
<feature type="domain" description="Calponin-homology (CH)" evidence="6">
    <location>
        <begin position="507"/>
        <end position="629"/>
    </location>
</feature>
<evidence type="ECO:0000259" key="6">
    <source>
        <dbReference type="PROSITE" id="PS50021"/>
    </source>
</evidence>
<dbReference type="STRING" id="431595.K3WS99"/>
<keyword evidence="8" id="KW-1185">Reference proteome</keyword>
<evidence type="ECO:0000256" key="3">
    <source>
        <dbReference type="ARBA" id="ARBA00022737"/>
    </source>
</evidence>
<protein>
    <recommendedName>
        <fullName evidence="6">Calponin-homology (CH) domain-containing protein</fullName>
    </recommendedName>
</protein>
<dbReference type="GO" id="GO:0000278">
    <property type="term" value="P:mitotic cell cycle"/>
    <property type="evidence" value="ECO:0007669"/>
    <property type="project" value="TreeGrafter"/>
</dbReference>
<dbReference type="GO" id="GO:0005737">
    <property type="term" value="C:cytoplasm"/>
    <property type="evidence" value="ECO:0007669"/>
    <property type="project" value="UniProtKB-SubCell"/>
</dbReference>
<dbReference type="InterPro" id="IPR000048">
    <property type="entry name" value="IQ_motif_EF-hand-BS"/>
</dbReference>
<dbReference type="PROSITE" id="PS50096">
    <property type="entry name" value="IQ"/>
    <property type="match status" value="5"/>
</dbReference>
<dbReference type="InterPro" id="IPR001715">
    <property type="entry name" value="CH_dom"/>
</dbReference>
<dbReference type="SUPFAM" id="SSF47576">
    <property type="entry name" value="Calponin-homology domain, CH-domain"/>
    <property type="match status" value="1"/>
</dbReference>
<dbReference type="PROSITE" id="PS50021">
    <property type="entry name" value="CH"/>
    <property type="match status" value="2"/>
</dbReference>
<organism evidence="7 8">
    <name type="scientific">Globisporangium ultimum (strain ATCC 200006 / CBS 805.95 / DAOM BR144)</name>
    <name type="common">Pythium ultimum</name>
    <dbReference type="NCBI Taxonomy" id="431595"/>
    <lineage>
        <taxon>Eukaryota</taxon>
        <taxon>Sar</taxon>
        <taxon>Stramenopiles</taxon>
        <taxon>Oomycota</taxon>
        <taxon>Peronosporomycetes</taxon>
        <taxon>Pythiales</taxon>
        <taxon>Pythiaceae</taxon>
        <taxon>Globisporangium</taxon>
    </lineage>
</organism>
<dbReference type="HOGENOM" id="CLU_001580_1_0_1"/>
<dbReference type="GO" id="GO:0005516">
    <property type="term" value="F:calmodulin binding"/>
    <property type="evidence" value="ECO:0007669"/>
    <property type="project" value="UniProtKB-KW"/>
</dbReference>
<keyword evidence="2" id="KW-0963">Cytoplasm</keyword>
<dbReference type="Proteomes" id="UP000019132">
    <property type="component" value="Unassembled WGS sequence"/>
</dbReference>
<evidence type="ECO:0000313" key="7">
    <source>
        <dbReference type="EnsemblProtists" id="PYU1_T007843"/>
    </source>
</evidence>
<reference evidence="8" key="2">
    <citation type="submission" date="2010-04" db="EMBL/GenBank/DDBJ databases">
        <authorList>
            <person name="Buell R."/>
            <person name="Hamilton J."/>
            <person name="Hostetler J."/>
        </authorList>
    </citation>
    <scope>NUCLEOTIDE SEQUENCE [LARGE SCALE GENOMIC DNA]</scope>
    <source>
        <strain evidence="8">DAOM:BR144</strain>
    </source>
</reference>
<dbReference type="Pfam" id="PF00307">
    <property type="entry name" value="CH"/>
    <property type="match status" value="1"/>
</dbReference>
<keyword evidence="3" id="KW-0677">Repeat</keyword>
<sequence>MVKQEEGFTKWMNYVLVDSNTQRFMEEEIQAQDGEINHGSKRRRTKRKFDFSSLRVLAQTRIESLWTRSAYDIYHSPTMDDILFDLQEEISKKKLSSRGDRPVYADVGLQEELIALLNNYHPVWLRLGLEAVLGQKVMKEERCSLRSMFSIPTKKNSKPTKMPRALRRIILNHLVHDSQVARKFRLVKNLRTPMDGSLNVSDAGSGRAAKNYFVNKKKNITGREYFDALMDSFILKFLMLIKFFDTAVDYRVDKFMHFPCLFRVSPVSAGKKSQDNNDDEKRIKSSQRMVAEFCRLFLSSEGRIDKHLKQLGYVLKHQQTPLDEIDVEIKNLAVDLRDGVRLAKLMEALTSSTQSNESASKPLSSYLRVPALSRLQKVHNVEICLHYLEEKCGQDVLESIKGATNVSVHLNKKVARPFGFASLQNQVDEKLVEKIAKEIVDGHREKTLALCWKLISCFQLQSLVDVDAVRDEIDYIQNRMSFRATEFLERQQKNSPLQGLSAEATEDQVYGLLLEWCRVVCANYFLEVKDFTSSFADGKVLCYLLHYYHPMLLSKTDILTTTSDLAENDQPHSVEELLSNEKQNFTIVNERVKQLGEIPVLVPQHYHSQNPPEEKMVVTFVCYLQSRLMDSSKEIHAASRLKRWWLSPWIRTQMRIKKNRSARIIQRFWFTSSQKRLAIRQCRRLLRAAHVVKSVMMMWSKRVQFTRLRSAVIAIQRAFRLKWLESSDHKHRWQQAALLIQHQWRSHVKWKIKKEQLEIEAARARIARRLRMKSSCGVIENCWAQYSSRRKARAMRQKLLLTQHYAAAKLQLFWQFHRRRQAAKAFRSVVWKRERRSATVIQAAWRAYQRRAALFQRIRVHMCAQKVKNVLRSNMIHRKMERAAALERFQRMLKDQEMEKKRDILKKRVENRAAACIQIGYKTYSSWKRRLSAAVTIQSAVRCFLQHKRFQYEYCRVVQLQRNVRIWRRNNQIKAFLRFERLLSMYKSNQSARQTKAATKIQNVFRCFAQQRRYHHILFRTIQLQRNVRIWRRQRQMKALIEFYGMLITYQQMQEDERERSIAAVRIQSAFRGYAQRKRVFFQYSQILKLQRNIRIWRRNRQVMALFRFNRMLAAYQRQKYERLQILHWKVEDRAARTIQQCFRSFVYQRRVASAVCIQARVRGWFIRAHKLNYYAMQEQLARLRVFFSCWKIEYWFVDKMERYKKRKALATKARWVQLAAGVLQKRVSDADKIAACWRSYRFRCMISDKIIQRREEHLRVHQRMAATTVQRWWIRLCWKWEGRRIIVKEKEQQRAIAAAEEARRQAIIRAQREATLAEEAKRQEVLRAEREAALAEEAKRQELLRRRDQATIVVGKWMVRRVLAPLRSKRTFVVSVLKVQSWWRGMLVRLHHSNVEVTNQRKKLSTMTLISSAPLAVSASKDITQQEPLLTLGARLEMALHLLLHGKRLQEMLFASHTIEVCTKYSRECCRKCVKLGIPKTIFAAIRGLNRSRPHVELLHQLLLVLVNLTNYQLWERSSALPGSRLEKSAESVFDDARAIEALVDLMHIHRDMQQVFVPSARVLKHYVTELVLHRRAFERSSSAMEIWRDAERRLQGLHDLLEKKMTMYALMSRSLQTPSKGTSLTSRMSPKTGVSILSQLLKMAADE</sequence>
<dbReference type="OMA" id="VCYLQSR"/>
<reference evidence="7" key="3">
    <citation type="submission" date="2015-02" db="UniProtKB">
        <authorList>
            <consortium name="EnsemblProtists"/>
        </authorList>
    </citation>
    <scope>IDENTIFICATION</scope>
    <source>
        <strain evidence="7">DAOM BR144</strain>
    </source>
</reference>
<dbReference type="GO" id="GO:0007051">
    <property type="term" value="P:spindle organization"/>
    <property type="evidence" value="ECO:0007669"/>
    <property type="project" value="TreeGrafter"/>
</dbReference>
<dbReference type="InterPro" id="IPR036872">
    <property type="entry name" value="CH_dom_sf"/>
</dbReference>
<dbReference type="InterPro" id="IPR051185">
    <property type="entry name" value="ASPM"/>
</dbReference>
<reference evidence="8" key="1">
    <citation type="journal article" date="2010" name="Genome Biol.">
        <title>Genome sequence of the necrotrophic plant pathogen Pythium ultimum reveals original pathogenicity mechanisms and effector repertoire.</title>
        <authorList>
            <person name="Levesque C.A."/>
            <person name="Brouwer H."/>
            <person name="Cano L."/>
            <person name="Hamilton J.P."/>
            <person name="Holt C."/>
            <person name="Huitema E."/>
            <person name="Raffaele S."/>
            <person name="Robideau G.P."/>
            <person name="Thines M."/>
            <person name="Win J."/>
            <person name="Zerillo M.M."/>
            <person name="Beakes G.W."/>
            <person name="Boore J.L."/>
            <person name="Busam D."/>
            <person name="Dumas B."/>
            <person name="Ferriera S."/>
            <person name="Fuerstenberg S.I."/>
            <person name="Gachon C.M."/>
            <person name="Gaulin E."/>
            <person name="Govers F."/>
            <person name="Grenville-Briggs L."/>
            <person name="Horner N."/>
            <person name="Hostetler J."/>
            <person name="Jiang R.H."/>
            <person name="Johnson J."/>
            <person name="Krajaejun T."/>
            <person name="Lin H."/>
            <person name="Meijer H.J."/>
            <person name="Moore B."/>
            <person name="Morris P."/>
            <person name="Phuntmart V."/>
            <person name="Puiu D."/>
            <person name="Shetty J."/>
            <person name="Stajich J.E."/>
            <person name="Tripathy S."/>
            <person name="Wawra S."/>
            <person name="van West P."/>
            <person name="Whitty B.R."/>
            <person name="Coutinho P.M."/>
            <person name="Henrissat B."/>
            <person name="Martin F."/>
            <person name="Thomas P.D."/>
            <person name="Tyler B.M."/>
            <person name="De Vries R.P."/>
            <person name="Kamoun S."/>
            <person name="Yandell M."/>
            <person name="Tisserat N."/>
            <person name="Buell C.R."/>
        </authorList>
    </citation>
    <scope>NUCLEOTIDE SEQUENCE</scope>
    <source>
        <strain evidence="8">DAOM:BR144</strain>
    </source>
</reference>
<dbReference type="eggNOG" id="KOG0165">
    <property type="taxonomic scope" value="Eukaryota"/>
</dbReference>
<feature type="coiled-coil region" evidence="5">
    <location>
        <begin position="1317"/>
        <end position="1347"/>
    </location>
</feature>
<evidence type="ECO:0000256" key="5">
    <source>
        <dbReference type="SAM" id="Coils"/>
    </source>
</evidence>
<dbReference type="PANTHER" id="PTHR22706:SF1">
    <property type="entry name" value="ASSEMBLY FACTOR FOR SPINDLE MICROTUBULES"/>
    <property type="match status" value="1"/>
</dbReference>
<dbReference type="CDD" id="cd21223">
    <property type="entry name" value="CH_ASPM_rpt1"/>
    <property type="match status" value="1"/>
</dbReference>
<proteinExistence type="predicted"/>
<dbReference type="GO" id="GO:0051295">
    <property type="term" value="P:establishment of meiotic spindle localization"/>
    <property type="evidence" value="ECO:0007669"/>
    <property type="project" value="TreeGrafter"/>
</dbReference>
<evidence type="ECO:0000313" key="8">
    <source>
        <dbReference type="Proteomes" id="UP000019132"/>
    </source>
</evidence>
<dbReference type="Pfam" id="PF00612">
    <property type="entry name" value="IQ"/>
    <property type="match status" value="6"/>
</dbReference>
<dbReference type="CDD" id="cd21224">
    <property type="entry name" value="CH_ASPM_rpt2"/>
    <property type="match status" value="1"/>
</dbReference>
<dbReference type="InParanoid" id="K3WS99"/>
<dbReference type="Gene3D" id="1.10.418.10">
    <property type="entry name" value="Calponin-like domain"/>
    <property type="match status" value="2"/>
</dbReference>
<keyword evidence="5" id="KW-0175">Coiled coil</keyword>
<accession>K3WS99</accession>
<evidence type="ECO:0000256" key="1">
    <source>
        <dbReference type="ARBA" id="ARBA00004496"/>
    </source>
</evidence>
<dbReference type="EMBL" id="GL376617">
    <property type="status" value="NOT_ANNOTATED_CDS"/>
    <property type="molecule type" value="Genomic_DNA"/>
</dbReference>
<dbReference type="PANTHER" id="PTHR22706">
    <property type="entry name" value="ASSEMBLY FACTOR FOR SPINDLE MICROTUBULES"/>
    <property type="match status" value="1"/>
</dbReference>
<feature type="domain" description="Calponin-homology (CH)" evidence="6">
    <location>
        <begin position="284"/>
        <end position="459"/>
    </location>
</feature>
<comment type="subcellular location">
    <subcellularLocation>
        <location evidence="1">Cytoplasm</location>
    </subcellularLocation>
</comment>
<dbReference type="EnsemblProtists" id="PYU1_T007843">
    <property type="protein sequence ID" value="PYU1_T007843"/>
    <property type="gene ID" value="PYU1_G007827"/>
</dbReference>
<dbReference type="VEuPathDB" id="FungiDB:PYU1_G007827"/>
<evidence type="ECO:0000256" key="2">
    <source>
        <dbReference type="ARBA" id="ARBA00022490"/>
    </source>
</evidence>
<dbReference type="SMART" id="SM00015">
    <property type="entry name" value="IQ"/>
    <property type="match status" value="6"/>
</dbReference>
<evidence type="ECO:0000256" key="4">
    <source>
        <dbReference type="ARBA" id="ARBA00022860"/>
    </source>
</evidence>
<keyword evidence="4" id="KW-0112">Calmodulin-binding</keyword>
<dbReference type="GO" id="GO:0000922">
    <property type="term" value="C:spindle pole"/>
    <property type="evidence" value="ECO:0007669"/>
    <property type="project" value="TreeGrafter"/>
</dbReference>